<dbReference type="Proteomes" id="UP000000599">
    <property type="component" value="Chromosome C"/>
</dbReference>
<dbReference type="Pfam" id="PF10181">
    <property type="entry name" value="PIG-H"/>
    <property type="match status" value="1"/>
</dbReference>
<evidence type="ECO:0000313" key="5">
    <source>
        <dbReference type="EMBL" id="CAG86510.2"/>
    </source>
</evidence>
<dbReference type="AlphaFoldDB" id="Q6BTP1"/>
<keyword evidence="3" id="KW-0472">Membrane</keyword>
<evidence type="ECO:0000256" key="2">
    <source>
        <dbReference type="ARBA" id="ARBA00009610"/>
    </source>
</evidence>
<proteinExistence type="inferred from homology"/>
<dbReference type="VEuPathDB" id="FungiDB:DEHA2C17006g"/>
<comment type="similarity">
    <text evidence="2">Belongs to the PIGH family.</text>
</comment>
<evidence type="ECO:0000259" key="4">
    <source>
        <dbReference type="Pfam" id="PF10181"/>
    </source>
</evidence>
<keyword evidence="3" id="KW-1133">Transmembrane helix</keyword>
<evidence type="ECO:0000256" key="1">
    <source>
        <dbReference type="ARBA" id="ARBA00004687"/>
    </source>
</evidence>
<reference evidence="5 6" key="1">
    <citation type="journal article" date="2004" name="Nature">
        <title>Genome evolution in yeasts.</title>
        <authorList>
            <consortium name="Genolevures"/>
            <person name="Dujon B."/>
            <person name="Sherman D."/>
            <person name="Fischer G."/>
            <person name="Durrens P."/>
            <person name="Casaregola S."/>
            <person name="Lafontaine I."/>
            <person name="de Montigny J."/>
            <person name="Marck C."/>
            <person name="Neuveglise C."/>
            <person name="Talla E."/>
            <person name="Goffard N."/>
            <person name="Frangeul L."/>
            <person name="Aigle M."/>
            <person name="Anthouard V."/>
            <person name="Babour A."/>
            <person name="Barbe V."/>
            <person name="Barnay S."/>
            <person name="Blanchin S."/>
            <person name="Beckerich J.M."/>
            <person name="Beyne E."/>
            <person name="Bleykasten C."/>
            <person name="Boisrame A."/>
            <person name="Boyer J."/>
            <person name="Cattolico L."/>
            <person name="Confanioleri F."/>
            <person name="de Daruvar A."/>
            <person name="Despons L."/>
            <person name="Fabre E."/>
            <person name="Fairhead C."/>
            <person name="Ferry-Dumazet H."/>
            <person name="Groppi A."/>
            <person name="Hantraye F."/>
            <person name="Hennequin C."/>
            <person name="Jauniaux N."/>
            <person name="Joyet P."/>
            <person name="Kachouri R."/>
            <person name="Kerrest A."/>
            <person name="Koszul R."/>
            <person name="Lemaire M."/>
            <person name="Lesur I."/>
            <person name="Ma L."/>
            <person name="Muller H."/>
            <person name="Nicaud J.M."/>
            <person name="Nikolski M."/>
            <person name="Oztas S."/>
            <person name="Ozier-Kalogeropoulos O."/>
            <person name="Pellenz S."/>
            <person name="Potier S."/>
            <person name="Richard G.F."/>
            <person name="Straub M.L."/>
            <person name="Suleau A."/>
            <person name="Swennene D."/>
            <person name="Tekaia F."/>
            <person name="Wesolowski-Louvel M."/>
            <person name="Westhof E."/>
            <person name="Wirth B."/>
            <person name="Zeniou-Meyer M."/>
            <person name="Zivanovic I."/>
            <person name="Bolotin-Fukuhara M."/>
            <person name="Thierry A."/>
            <person name="Bouchier C."/>
            <person name="Caudron B."/>
            <person name="Scarpelli C."/>
            <person name="Gaillardin C."/>
            <person name="Weissenbach J."/>
            <person name="Wincker P."/>
            <person name="Souciet J.L."/>
        </authorList>
    </citation>
    <scope>NUCLEOTIDE SEQUENCE [LARGE SCALE GENOMIC DNA]</scope>
    <source>
        <strain evidence="6">ATCC 36239 / CBS 767 / BCRC 21394 / JCM 1990 / NBRC 0083 / IGC 2968</strain>
    </source>
</reference>
<organism evidence="5 6">
    <name type="scientific">Debaryomyces hansenii (strain ATCC 36239 / CBS 767 / BCRC 21394 / JCM 1990 / NBRC 0083 / IGC 2968)</name>
    <name type="common">Yeast</name>
    <name type="synonym">Torulaspora hansenii</name>
    <dbReference type="NCBI Taxonomy" id="284592"/>
    <lineage>
        <taxon>Eukaryota</taxon>
        <taxon>Fungi</taxon>
        <taxon>Dikarya</taxon>
        <taxon>Ascomycota</taxon>
        <taxon>Saccharomycotina</taxon>
        <taxon>Pichiomycetes</taxon>
        <taxon>Debaryomycetaceae</taxon>
        <taxon>Debaryomyces</taxon>
    </lineage>
</organism>
<gene>
    <name evidence="5" type="ordered locus">DEHA2C17006g</name>
</gene>
<dbReference type="PANTHER" id="PTHR15231">
    <property type="entry name" value="PHOSPHATIDYLINOSITOL N-ACETYLGLUCOSAMINYLTRANSFERASE SUBUNIT H"/>
    <property type="match status" value="1"/>
</dbReference>
<dbReference type="FunCoup" id="Q6BTP1">
    <property type="interactions" value="81"/>
</dbReference>
<feature type="transmembrane region" description="Helical" evidence="3">
    <location>
        <begin position="102"/>
        <end position="122"/>
    </location>
</feature>
<dbReference type="EMBL" id="CR382135">
    <property type="protein sequence ID" value="CAG86510.2"/>
    <property type="molecule type" value="Genomic_DNA"/>
</dbReference>
<evidence type="ECO:0000256" key="3">
    <source>
        <dbReference type="SAM" id="Phobius"/>
    </source>
</evidence>
<dbReference type="GO" id="GO:0006506">
    <property type="term" value="P:GPI anchor biosynthetic process"/>
    <property type="evidence" value="ECO:0007669"/>
    <property type="project" value="UniProtKB-UniPathway"/>
</dbReference>
<dbReference type="UniPathway" id="UPA00196"/>
<dbReference type="OrthoDB" id="6256716at2759"/>
<dbReference type="KEGG" id="dha:DEHA2C17006g"/>
<dbReference type="InterPro" id="IPR044215">
    <property type="entry name" value="PIG-H"/>
</dbReference>
<name>Q6BTP1_DEBHA</name>
<sequence length="253" mass="28766">MSSPKDYVLEVSPSSDRDNLIKFTVKHKPNGFFKYLQIPILVGLAGVLVSFCFCLFSNGDSIIKRLSNNNLPLIQHNQTFSPAIVKLFQDYIDSNDTETNSLLMNGVVVAILVLSMVIVYSIQEKEDSILIMNDVGIQLNSQSGWKFSLNGNKSHFIPISNIIDLVIHEGFHGYGQVVFYMCVLTKTKNATPDNISGLTLNNDKMIKIVFPQFLPRKDILMKVWKDSRRVLFGESKRYWRRVPGQGLKECYQH</sequence>
<keyword evidence="6" id="KW-1185">Reference proteome</keyword>
<dbReference type="HOGENOM" id="CLU_1337344_0_0_1"/>
<keyword evidence="3" id="KW-0812">Transmembrane</keyword>
<feature type="domain" description="Phosphatidylinositol N-acetylglucosaminyltransferase subunit H conserved" evidence="4">
    <location>
        <begin position="128"/>
        <end position="211"/>
    </location>
</feature>
<dbReference type="eggNOG" id="ENOG502SDFM">
    <property type="taxonomic scope" value="Eukaryota"/>
</dbReference>
<dbReference type="InParanoid" id="Q6BTP1"/>
<comment type="pathway">
    <text evidence="1">Glycolipid biosynthesis; glycosylphosphatidylinositol-anchor biosynthesis.</text>
</comment>
<protein>
    <submittedName>
        <fullName evidence="5">DEHA2C17006p</fullName>
    </submittedName>
</protein>
<dbReference type="GO" id="GO:0000506">
    <property type="term" value="C:glycosylphosphatidylinositol-N-acetylglucosaminyltransferase (GPI-GnT) complex"/>
    <property type="evidence" value="ECO:0007669"/>
    <property type="project" value="InterPro"/>
</dbReference>
<dbReference type="GeneID" id="2900489"/>
<evidence type="ECO:0000313" key="6">
    <source>
        <dbReference type="Proteomes" id="UP000000599"/>
    </source>
</evidence>
<dbReference type="PANTHER" id="PTHR15231:SF1">
    <property type="entry name" value="PHOSPHATIDYLINOSITOL N-ACETYLGLUCOSAMINYLTRANSFERASE SUBUNIT H"/>
    <property type="match status" value="1"/>
</dbReference>
<dbReference type="RefSeq" id="XP_458428.2">
    <property type="nucleotide sequence ID" value="XM_458428.1"/>
</dbReference>
<dbReference type="InterPro" id="IPR019328">
    <property type="entry name" value="PIGH-H_dom"/>
</dbReference>
<feature type="transmembrane region" description="Helical" evidence="3">
    <location>
        <begin position="35"/>
        <end position="56"/>
    </location>
</feature>
<accession>Q6BTP1</accession>
<dbReference type="STRING" id="284592.Q6BTP1"/>
<dbReference type="OMA" id="ANNDKNP"/>